<dbReference type="AlphaFoldDB" id="A0A381PZM5"/>
<proteinExistence type="predicted"/>
<feature type="domain" description="ER-bound oxygenase mpaB/mpaB'/Rubber oxygenase catalytic" evidence="1">
    <location>
        <begin position="3"/>
        <end position="220"/>
    </location>
</feature>
<dbReference type="PANTHER" id="PTHR36151:SF3">
    <property type="entry name" value="ER-BOUND OXYGENASE MPAB_MPAB'_RUBBER OXYGENASE CATALYTIC DOMAIN-CONTAINING PROTEIN"/>
    <property type="match status" value="1"/>
</dbReference>
<accession>A0A381PZM5</accession>
<sequence length="250" mass="27294">MGDVASFVGGVRALLLQALHPEVAAGVADHSEYESDPLGRLNRTSSFVTTVNYGATREVDLAIQRVKQAHQPVSGFSGRGIAYSASDPSLGAWVQNTLTDSFLDAYQRFCCPLDRHEADQFVQEQSKIGFLLGIAELPQTAGELRSWIVEHPALEKSAALEEAWDFLNNPPLRSGQLFGYRIVRGAAIATLPKNLAELAGATRRTGSVFAGRRLISSLRWAMKQSPAWKAALDRCGADYDHTKFRSFSPS</sequence>
<dbReference type="PANTHER" id="PTHR36151">
    <property type="entry name" value="BLR2777 PROTEIN"/>
    <property type="match status" value="1"/>
</dbReference>
<dbReference type="GO" id="GO:0016491">
    <property type="term" value="F:oxidoreductase activity"/>
    <property type="evidence" value="ECO:0007669"/>
    <property type="project" value="InterPro"/>
</dbReference>
<evidence type="ECO:0000313" key="2">
    <source>
        <dbReference type="EMBL" id="SUZ72330.1"/>
    </source>
</evidence>
<organism evidence="2">
    <name type="scientific">marine metagenome</name>
    <dbReference type="NCBI Taxonomy" id="408172"/>
    <lineage>
        <taxon>unclassified sequences</taxon>
        <taxon>metagenomes</taxon>
        <taxon>ecological metagenomes</taxon>
    </lineage>
</organism>
<evidence type="ECO:0000259" key="1">
    <source>
        <dbReference type="Pfam" id="PF09995"/>
    </source>
</evidence>
<name>A0A381PZM5_9ZZZZ</name>
<dbReference type="EMBL" id="UINC01001150">
    <property type="protein sequence ID" value="SUZ72330.1"/>
    <property type="molecule type" value="Genomic_DNA"/>
</dbReference>
<protein>
    <recommendedName>
        <fullName evidence="1">ER-bound oxygenase mpaB/mpaB'/Rubber oxygenase catalytic domain-containing protein</fullName>
    </recommendedName>
</protein>
<reference evidence="2" key="1">
    <citation type="submission" date="2018-05" db="EMBL/GenBank/DDBJ databases">
        <authorList>
            <person name="Lanie J.A."/>
            <person name="Ng W.-L."/>
            <person name="Kazmierczak K.M."/>
            <person name="Andrzejewski T.M."/>
            <person name="Davidsen T.M."/>
            <person name="Wayne K.J."/>
            <person name="Tettelin H."/>
            <person name="Glass J.I."/>
            <person name="Rusch D."/>
            <person name="Podicherti R."/>
            <person name="Tsui H.-C.T."/>
            <person name="Winkler M.E."/>
        </authorList>
    </citation>
    <scope>NUCLEOTIDE SEQUENCE</scope>
</reference>
<dbReference type="InterPro" id="IPR018713">
    <property type="entry name" value="MPAB/Lcp_cat_dom"/>
</dbReference>
<dbReference type="Pfam" id="PF09995">
    <property type="entry name" value="MPAB_Lcp_cat"/>
    <property type="match status" value="1"/>
</dbReference>
<gene>
    <name evidence="2" type="ORF">METZ01_LOCUS25184</name>
</gene>